<dbReference type="GO" id="GO:0009630">
    <property type="term" value="P:gravitropism"/>
    <property type="evidence" value="ECO:0007669"/>
    <property type="project" value="InterPro"/>
</dbReference>
<dbReference type="OrthoDB" id="1729737at2759"/>
<proteinExistence type="inferred from homology"/>
<comment type="similarity">
    <text evidence="2">Belongs to the LAZY family.</text>
</comment>
<protein>
    <submittedName>
        <fullName evidence="4">Uncharacterized protein</fullName>
    </submittedName>
</protein>
<dbReference type="GO" id="GO:0040008">
    <property type="term" value="P:regulation of growth"/>
    <property type="evidence" value="ECO:0007669"/>
    <property type="project" value="InterPro"/>
</dbReference>
<gene>
    <name evidence="4" type="ORF">TSUD_374040</name>
</gene>
<dbReference type="Proteomes" id="UP000242715">
    <property type="component" value="Unassembled WGS sequence"/>
</dbReference>
<dbReference type="AlphaFoldDB" id="A0A2Z6NW55"/>
<organism evidence="4 5">
    <name type="scientific">Trifolium subterraneum</name>
    <name type="common">Subterranean clover</name>
    <dbReference type="NCBI Taxonomy" id="3900"/>
    <lineage>
        <taxon>Eukaryota</taxon>
        <taxon>Viridiplantae</taxon>
        <taxon>Streptophyta</taxon>
        <taxon>Embryophyta</taxon>
        <taxon>Tracheophyta</taxon>
        <taxon>Spermatophyta</taxon>
        <taxon>Magnoliopsida</taxon>
        <taxon>eudicotyledons</taxon>
        <taxon>Gunneridae</taxon>
        <taxon>Pentapetalae</taxon>
        <taxon>rosids</taxon>
        <taxon>fabids</taxon>
        <taxon>Fabales</taxon>
        <taxon>Fabaceae</taxon>
        <taxon>Papilionoideae</taxon>
        <taxon>50 kb inversion clade</taxon>
        <taxon>NPAAA clade</taxon>
        <taxon>Hologalegina</taxon>
        <taxon>IRL clade</taxon>
        <taxon>Trifolieae</taxon>
        <taxon>Trifolium</taxon>
    </lineage>
</organism>
<dbReference type="InterPro" id="IPR044683">
    <property type="entry name" value="LAZY"/>
</dbReference>
<evidence type="ECO:0000313" key="4">
    <source>
        <dbReference type="EMBL" id="GAU41050.1"/>
    </source>
</evidence>
<reference evidence="5" key="1">
    <citation type="journal article" date="2017" name="Front. Plant Sci.">
        <title>Climate Clever Clovers: New Paradigm to Reduce the Environmental Footprint of Ruminants by Breeding Low Methanogenic Forages Utilizing Haplotype Variation.</title>
        <authorList>
            <person name="Kaur P."/>
            <person name="Appels R."/>
            <person name="Bayer P.E."/>
            <person name="Keeble-Gagnere G."/>
            <person name="Wang J."/>
            <person name="Hirakawa H."/>
            <person name="Shirasawa K."/>
            <person name="Vercoe P."/>
            <person name="Stefanova K."/>
            <person name="Durmic Z."/>
            <person name="Nichols P."/>
            <person name="Revell C."/>
            <person name="Isobe S.N."/>
            <person name="Edwards D."/>
            <person name="Erskine W."/>
        </authorList>
    </citation>
    <scope>NUCLEOTIDE SEQUENCE [LARGE SCALE GENOMIC DNA]</scope>
    <source>
        <strain evidence="5">cv. Daliak</strain>
    </source>
</reference>
<evidence type="ECO:0000256" key="1">
    <source>
        <dbReference type="ARBA" id="ARBA00022604"/>
    </source>
</evidence>
<evidence type="ECO:0000256" key="3">
    <source>
        <dbReference type="SAM" id="MobiDB-lite"/>
    </source>
</evidence>
<accession>A0A2Z6NW55</accession>
<dbReference type="PANTHER" id="PTHR34045:SF11">
    <property type="entry name" value="PH DOMAIN-CONTAINING PROTEIN"/>
    <property type="match status" value="1"/>
</dbReference>
<feature type="compositionally biased region" description="Acidic residues" evidence="3">
    <location>
        <begin position="145"/>
        <end position="162"/>
    </location>
</feature>
<evidence type="ECO:0000256" key="2">
    <source>
        <dbReference type="ARBA" id="ARBA00024198"/>
    </source>
</evidence>
<dbReference type="PANTHER" id="PTHR34045">
    <property type="entry name" value="OS03G0406300 PROTEIN"/>
    <property type="match status" value="1"/>
</dbReference>
<keyword evidence="1" id="KW-0341">Growth regulation</keyword>
<feature type="region of interest" description="Disordered" evidence="3">
    <location>
        <begin position="139"/>
        <end position="164"/>
    </location>
</feature>
<dbReference type="EMBL" id="DF973842">
    <property type="protein sequence ID" value="GAU41050.1"/>
    <property type="molecule type" value="Genomic_DNA"/>
</dbReference>
<evidence type="ECO:0000313" key="5">
    <source>
        <dbReference type="Proteomes" id="UP000242715"/>
    </source>
</evidence>
<sequence length="187" mass="21794">MVNQPYKEELNDWDQTILAIGTFGNNKLKEDSNKSIDEEDSYSFQDCTKEFYFEEVGNFQYELNMNLEESCNFYPSNNLIYSTGTRECLEKTTPLFKDPLSTTESRMEKILRAILNKKIHPHGSCSTTFINKYLENDTIHQSNGENEDEEDDEEAKEGEDEDKLTTNVVDKGYKWVKTDSEYIVLEI</sequence>
<keyword evidence="5" id="KW-1185">Reference proteome</keyword>
<name>A0A2Z6NW55_TRISU</name>